<name>A0A5S9MV93_9GAMM</name>
<protein>
    <submittedName>
        <fullName evidence="3">Stringent starvation protein A</fullName>
    </submittedName>
</protein>
<evidence type="ECO:0000259" key="1">
    <source>
        <dbReference type="PROSITE" id="PS50404"/>
    </source>
</evidence>
<evidence type="ECO:0000313" key="3">
    <source>
        <dbReference type="EMBL" id="CAA0081371.1"/>
    </source>
</evidence>
<dbReference type="PANTHER" id="PTHR43968:SF6">
    <property type="entry name" value="GLUTATHIONE S-TRANSFERASE OMEGA"/>
    <property type="match status" value="1"/>
</dbReference>
<dbReference type="Proteomes" id="UP000435877">
    <property type="component" value="Unassembled WGS sequence"/>
</dbReference>
<dbReference type="SUPFAM" id="SSF52833">
    <property type="entry name" value="Thioredoxin-like"/>
    <property type="match status" value="1"/>
</dbReference>
<evidence type="ECO:0000259" key="2">
    <source>
        <dbReference type="PROSITE" id="PS50405"/>
    </source>
</evidence>
<dbReference type="Gene3D" id="3.40.30.10">
    <property type="entry name" value="Glutaredoxin"/>
    <property type="match status" value="1"/>
</dbReference>
<evidence type="ECO:0000313" key="4">
    <source>
        <dbReference type="EMBL" id="CAA0084933.1"/>
    </source>
</evidence>
<dbReference type="EMBL" id="CACSIK010000001">
    <property type="protein sequence ID" value="CAA0084933.1"/>
    <property type="molecule type" value="Genomic_DNA"/>
</dbReference>
<dbReference type="SFLD" id="SFLDG00358">
    <property type="entry name" value="Main_(cytGST)"/>
    <property type="match status" value="1"/>
</dbReference>
<dbReference type="SUPFAM" id="SSF47616">
    <property type="entry name" value="GST C-terminal domain-like"/>
    <property type="match status" value="1"/>
</dbReference>
<dbReference type="InterPro" id="IPR004045">
    <property type="entry name" value="Glutathione_S-Trfase_N"/>
</dbReference>
<dbReference type="EMBL" id="CACSIM010000001">
    <property type="protein sequence ID" value="CAA0081371.1"/>
    <property type="molecule type" value="Genomic_DNA"/>
</dbReference>
<dbReference type="Pfam" id="PF13417">
    <property type="entry name" value="GST_N_3"/>
    <property type="match status" value="1"/>
</dbReference>
<feature type="domain" description="GST N-terminal" evidence="1">
    <location>
        <begin position="1"/>
        <end position="77"/>
    </location>
</feature>
<dbReference type="InterPro" id="IPR036249">
    <property type="entry name" value="Thioredoxin-like_sf"/>
</dbReference>
<accession>A0A5S9MV93</accession>
<dbReference type="RefSeq" id="WP_159267435.1">
    <property type="nucleotide sequence ID" value="NZ_CACSIK010000001.1"/>
</dbReference>
<dbReference type="InterPro" id="IPR050983">
    <property type="entry name" value="GST_Omega/HSP26"/>
</dbReference>
<dbReference type="PROSITE" id="PS50404">
    <property type="entry name" value="GST_NTER"/>
    <property type="match status" value="1"/>
</dbReference>
<dbReference type="CDD" id="cd00299">
    <property type="entry name" value="GST_C_family"/>
    <property type="match status" value="1"/>
</dbReference>
<dbReference type="GO" id="GO:0005737">
    <property type="term" value="C:cytoplasm"/>
    <property type="evidence" value="ECO:0007669"/>
    <property type="project" value="TreeGrafter"/>
</dbReference>
<evidence type="ECO:0000313" key="5">
    <source>
        <dbReference type="Proteomes" id="UP000435877"/>
    </source>
</evidence>
<evidence type="ECO:0000313" key="6">
    <source>
        <dbReference type="Proteomes" id="UP000439591"/>
    </source>
</evidence>
<dbReference type="SFLD" id="SFLDS00019">
    <property type="entry name" value="Glutathione_Transferase_(cytos"/>
    <property type="match status" value="1"/>
</dbReference>
<organism evidence="3 6">
    <name type="scientific">Zhongshania aliphaticivorans</name>
    <dbReference type="NCBI Taxonomy" id="1470434"/>
    <lineage>
        <taxon>Bacteria</taxon>
        <taxon>Pseudomonadati</taxon>
        <taxon>Pseudomonadota</taxon>
        <taxon>Gammaproteobacteria</taxon>
        <taxon>Cellvibrionales</taxon>
        <taxon>Spongiibacteraceae</taxon>
        <taxon>Zhongshania</taxon>
    </lineage>
</organism>
<proteinExistence type="predicted"/>
<reference evidence="5 6" key="1">
    <citation type="submission" date="2019-11" db="EMBL/GenBank/DDBJ databases">
        <authorList>
            <person name="Holert J."/>
        </authorList>
    </citation>
    <scope>NUCLEOTIDE SEQUENCE [LARGE SCALE GENOMIC DNA]</scope>
    <source>
        <strain evidence="3">BC3_2A</strain>
        <strain evidence="4">SB11_1A</strain>
    </source>
</reference>
<dbReference type="InterPro" id="IPR010987">
    <property type="entry name" value="Glutathione-S-Trfase_C-like"/>
</dbReference>
<dbReference type="InterPro" id="IPR036282">
    <property type="entry name" value="Glutathione-S-Trfase_C_sf"/>
</dbReference>
<dbReference type="PANTHER" id="PTHR43968">
    <property type="match status" value="1"/>
</dbReference>
<sequence>MELYNLPHSPYAARVRMLIYERDLAVDLCDPPGGMGSEEYRSLTVMGKVPVLKHGDRYLSESTAIMEYLEALYPDGKLTPEDAWQRSQQSAMIRYVDLYFAQALFPLFQQMKASPRDQQVVDAALVNLSAELKRLQAWYELPELAPSSSLSLADCVVMPVLFYVVSLSPFFGENEPLLATPVLAERWAWAQEQAASKRVLGEMAAGLKAMMSPAN</sequence>
<dbReference type="InterPro" id="IPR004046">
    <property type="entry name" value="GST_C"/>
</dbReference>
<feature type="domain" description="GST C-terminal" evidence="2">
    <location>
        <begin position="82"/>
        <end position="214"/>
    </location>
</feature>
<dbReference type="Pfam" id="PF00043">
    <property type="entry name" value="GST_C"/>
    <property type="match status" value="1"/>
</dbReference>
<dbReference type="PROSITE" id="PS50405">
    <property type="entry name" value="GST_CTER"/>
    <property type="match status" value="1"/>
</dbReference>
<dbReference type="AlphaFoldDB" id="A0A5S9MV93"/>
<keyword evidence="5" id="KW-1185">Reference proteome</keyword>
<dbReference type="Proteomes" id="UP000439591">
    <property type="component" value="Unassembled WGS sequence"/>
</dbReference>
<dbReference type="InterPro" id="IPR040079">
    <property type="entry name" value="Glutathione_S-Trfase"/>
</dbReference>
<dbReference type="Gene3D" id="1.20.1050.10">
    <property type="match status" value="1"/>
</dbReference>
<dbReference type="OrthoDB" id="6258999at2"/>
<dbReference type="CDD" id="cd00570">
    <property type="entry name" value="GST_N_family"/>
    <property type="match status" value="1"/>
</dbReference>
<gene>
    <name evidence="3" type="primary">sspA_1</name>
    <name evidence="4" type="synonym">sspA_2</name>
    <name evidence="4" type="ORF">IHBHHGIJ_00768</name>
    <name evidence="3" type="ORF">KFEGEMFD_00382</name>
</gene>